<evidence type="ECO:0000313" key="19">
    <source>
        <dbReference type="EMBL" id="MBJ7595653.1"/>
    </source>
</evidence>
<dbReference type="CDD" id="cd03353">
    <property type="entry name" value="LbH_GlmU_C"/>
    <property type="match status" value="1"/>
</dbReference>
<feature type="binding site" evidence="17">
    <location>
        <begin position="10"/>
        <end position="13"/>
    </location>
    <ligand>
        <name>UDP-N-acetyl-alpha-D-glucosamine</name>
        <dbReference type="ChEBI" id="CHEBI:57705"/>
    </ligand>
</feature>
<evidence type="ECO:0000256" key="14">
    <source>
        <dbReference type="ARBA" id="ARBA00048247"/>
    </source>
</evidence>
<comment type="similarity">
    <text evidence="2 17">In the N-terminal section; belongs to the N-acetylglucosamine-1-phosphate uridyltransferase family.</text>
</comment>
<dbReference type="Proteomes" id="UP000606991">
    <property type="component" value="Unassembled WGS sequence"/>
</dbReference>
<name>A0A934N689_9BACT</name>
<reference evidence="19 20" key="1">
    <citation type="submission" date="2020-10" db="EMBL/GenBank/DDBJ databases">
        <title>Ca. Dormibacterota MAGs.</title>
        <authorList>
            <person name="Montgomery K."/>
        </authorList>
    </citation>
    <scope>NUCLEOTIDE SEQUENCE [LARGE SCALE GENOMIC DNA]</scope>
    <source>
        <strain evidence="19">SC8812_S17_18</strain>
    </source>
</reference>
<evidence type="ECO:0000256" key="12">
    <source>
        <dbReference type="ARBA" id="ARBA00023315"/>
    </source>
</evidence>
<feature type="region of interest" description="Linker" evidence="17">
    <location>
        <begin position="229"/>
        <end position="249"/>
    </location>
</feature>
<evidence type="ECO:0000256" key="5">
    <source>
        <dbReference type="ARBA" id="ARBA00022695"/>
    </source>
</evidence>
<feature type="binding site" evidence="17">
    <location>
        <position position="421"/>
    </location>
    <ligand>
        <name>acetyl-CoA</name>
        <dbReference type="ChEBI" id="CHEBI:57288"/>
    </ligand>
</feature>
<feature type="binding site" evidence="17">
    <location>
        <position position="378"/>
    </location>
    <ligand>
        <name>acetyl-CoA</name>
        <dbReference type="ChEBI" id="CHEBI:57288"/>
    </ligand>
</feature>
<evidence type="ECO:0000256" key="13">
    <source>
        <dbReference type="ARBA" id="ARBA00023316"/>
    </source>
</evidence>
<dbReference type="NCBIfam" id="TIGR01173">
    <property type="entry name" value="glmU"/>
    <property type="match status" value="1"/>
</dbReference>
<dbReference type="EC" id="2.3.1.157" evidence="17"/>
<feature type="region of interest" description="Pyrophosphorylase" evidence="17">
    <location>
        <begin position="1"/>
        <end position="228"/>
    </location>
</feature>
<evidence type="ECO:0000256" key="6">
    <source>
        <dbReference type="ARBA" id="ARBA00022723"/>
    </source>
</evidence>
<keyword evidence="5 17" id="KW-0548">Nucleotidyltransferase</keyword>
<keyword evidence="3 17" id="KW-0963">Cytoplasm</keyword>
<dbReference type="PANTHER" id="PTHR43584:SF3">
    <property type="entry name" value="BIFUNCTIONAL PROTEIN GLMU"/>
    <property type="match status" value="1"/>
</dbReference>
<evidence type="ECO:0000256" key="1">
    <source>
        <dbReference type="ARBA" id="ARBA00007707"/>
    </source>
</evidence>
<proteinExistence type="inferred from homology"/>
<feature type="domain" description="MobA-like NTP transferase" evidence="18">
    <location>
        <begin position="7"/>
        <end position="129"/>
    </location>
</feature>
<evidence type="ECO:0000256" key="15">
    <source>
        <dbReference type="ARBA" id="ARBA00048493"/>
    </source>
</evidence>
<evidence type="ECO:0000256" key="9">
    <source>
        <dbReference type="ARBA" id="ARBA00022960"/>
    </source>
</evidence>
<evidence type="ECO:0000256" key="7">
    <source>
        <dbReference type="ARBA" id="ARBA00022737"/>
    </source>
</evidence>
<comment type="subunit">
    <text evidence="17">Homotrimer.</text>
</comment>
<evidence type="ECO:0000256" key="16">
    <source>
        <dbReference type="ARBA" id="ARBA00049628"/>
    </source>
</evidence>
<feature type="binding site" evidence="17">
    <location>
        <position position="226"/>
    </location>
    <ligand>
        <name>UDP-N-acetyl-alpha-D-glucosamine</name>
        <dbReference type="ChEBI" id="CHEBI:57705"/>
    </ligand>
</feature>
<keyword evidence="6 17" id="KW-0479">Metal-binding</keyword>
<dbReference type="EMBL" id="JAEKNS010000129">
    <property type="protein sequence ID" value="MBJ7595653.1"/>
    <property type="molecule type" value="Genomic_DNA"/>
</dbReference>
<comment type="caution">
    <text evidence="17">Lacks conserved residue(s) required for the propagation of feature annotation.</text>
</comment>
<gene>
    <name evidence="17 19" type="primary">glmU</name>
    <name evidence="19" type="ORF">JF886_12485</name>
</gene>
<dbReference type="GO" id="GO:0006048">
    <property type="term" value="P:UDP-N-acetylglucosamine biosynthetic process"/>
    <property type="evidence" value="ECO:0007669"/>
    <property type="project" value="InterPro"/>
</dbReference>
<feature type="binding site" evidence="17">
    <location>
        <position position="375"/>
    </location>
    <ligand>
        <name>UDP-N-acetyl-alpha-D-glucosamine</name>
        <dbReference type="ChEBI" id="CHEBI:57705"/>
    </ligand>
</feature>
<dbReference type="GO" id="GO:0019134">
    <property type="term" value="F:glucosamine-1-phosphate N-acetyltransferase activity"/>
    <property type="evidence" value="ECO:0007669"/>
    <property type="project" value="UniProtKB-UniRule"/>
</dbReference>
<comment type="subcellular location">
    <subcellularLocation>
        <location evidence="17">Cytoplasm</location>
    </subcellularLocation>
</comment>
<dbReference type="GO" id="GO:0000287">
    <property type="term" value="F:magnesium ion binding"/>
    <property type="evidence" value="ECO:0007669"/>
    <property type="project" value="UniProtKB-UniRule"/>
</dbReference>
<dbReference type="GO" id="GO:0016020">
    <property type="term" value="C:membrane"/>
    <property type="evidence" value="ECO:0007669"/>
    <property type="project" value="GOC"/>
</dbReference>
<dbReference type="SUPFAM" id="SSF53448">
    <property type="entry name" value="Nucleotide-diphospho-sugar transferases"/>
    <property type="match status" value="1"/>
</dbReference>
<protein>
    <recommendedName>
        <fullName evidence="17">Bifunctional protein GlmU</fullName>
    </recommendedName>
    <domain>
        <recommendedName>
            <fullName evidence="17">UDP-N-acetylglucosamine pyrophosphorylase</fullName>
            <ecNumber evidence="17">2.7.7.23</ecNumber>
        </recommendedName>
        <alternativeName>
            <fullName evidence="17">N-acetylglucosamine-1-phosphate uridyltransferase</fullName>
        </alternativeName>
    </domain>
    <domain>
        <recommendedName>
            <fullName evidence="17">Glucosamine-1-phosphate N-acetyltransferase</fullName>
            <ecNumber evidence="17">2.3.1.157</ecNumber>
        </recommendedName>
    </domain>
</protein>
<evidence type="ECO:0000313" key="20">
    <source>
        <dbReference type="Proteomes" id="UP000606991"/>
    </source>
</evidence>
<keyword evidence="7 17" id="KW-0677">Repeat</keyword>
<keyword evidence="12 17" id="KW-0012">Acyltransferase</keyword>
<evidence type="ECO:0000256" key="8">
    <source>
        <dbReference type="ARBA" id="ARBA00022842"/>
    </source>
</evidence>
<evidence type="ECO:0000256" key="4">
    <source>
        <dbReference type="ARBA" id="ARBA00022679"/>
    </source>
</evidence>
<feature type="binding site" evidence="17">
    <location>
        <position position="349"/>
    </location>
    <ligand>
        <name>UDP-N-acetyl-alpha-D-glucosamine</name>
        <dbReference type="ChEBI" id="CHEBI:57705"/>
    </ligand>
</feature>
<comment type="similarity">
    <text evidence="1 17">In the C-terminal section; belongs to the transferase hexapeptide repeat family.</text>
</comment>
<comment type="caution">
    <text evidence="19">The sequence shown here is derived from an EMBL/GenBank/DDBJ whole genome shotgun (WGS) entry which is preliminary data.</text>
</comment>
<comment type="pathway">
    <text evidence="17">Nucleotide-sugar biosynthesis; UDP-N-acetyl-alpha-D-glucosamine biosynthesis; UDP-N-acetyl-alpha-D-glucosamine from N-acetyl-alpha-D-glucosamine 1-phosphate: step 1/1.</text>
</comment>
<comment type="pathway">
    <text evidence="17">Bacterial outer membrane biogenesis; LPS lipid A biosynthesis.</text>
</comment>
<dbReference type="Gene3D" id="3.90.550.10">
    <property type="entry name" value="Spore Coat Polysaccharide Biosynthesis Protein SpsA, Chain A"/>
    <property type="match status" value="1"/>
</dbReference>
<keyword evidence="11 17" id="KW-0511">Multifunctional enzyme</keyword>
<comment type="catalytic activity">
    <reaction evidence="14 17">
        <text>alpha-D-glucosamine 1-phosphate + acetyl-CoA = N-acetyl-alpha-D-glucosamine 1-phosphate + CoA + H(+)</text>
        <dbReference type="Rhea" id="RHEA:13725"/>
        <dbReference type="ChEBI" id="CHEBI:15378"/>
        <dbReference type="ChEBI" id="CHEBI:57287"/>
        <dbReference type="ChEBI" id="CHEBI:57288"/>
        <dbReference type="ChEBI" id="CHEBI:57776"/>
        <dbReference type="ChEBI" id="CHEBI:58516"/>
        <dbReference type="EC" id="2.3.1.157"/>
    </reaction>
</comment>
<feature type="active site" description="Proton acceptor" evidence="17">
    <location>
        <position position="361"/>
    </location>
</feature>
<feature type="binding site" evidence="17">
    <location>
        <begin position="79"/>
        <end position="80"/>
    </location>
    <ligand>
        <name>UDP-N-acetyl-alpha-D-glucosamine</name>
        <dbReference type="ChEBI" id="CHEBI:57705"/>
    </ligand>
</feature>
<dbReference type="RefSeq" id="WP_337312956.1">
    <property type="nucleotide sequence ID" value="NZ_JAEKNS010000129.1"/>
</dbReference>
<feature type="region of interest" description="N-acetyltransferase" evidence="17">
    <location>
        <begin position="250"/>
        <end position="459"/>
    </location>
</feature>
<dbReference type="InterPro" id="IPR011004">
    <property type="entry name" value="Trimer_LpxA-like_sf"/>
</dbReference>
<dbReference type="Gene3D" id="2.160.10.10">
    <property type="entry name" value="Hexapeptide repeat proteins"/>
    <property type="match status" value="1"/>
</dbReference>
<dbReference type="InterPro" id="IPR038009">
    <property type="entry name" value="GlmU_C_LbH"/>
</dbReference>
<comment type="cofactor">
    <cofactor evidence="17">
        <name>Mg(2+)</name>
        <dbReference type="ChEBI" id="CHEBI:18420"/>
    </cofactor>
    <text evidence="17">Binds 1 Mg(2+) ion per subunit.</text>
</comment>
<dbReference type="SUPFAM" id="SSF51161">
    <property type="entry name" value="Trimeric LpxA-like enzymes"/>
    <property type="match status" value="1"/>
</dbReference>
<dbReference type="GO" id="GO:0003977">
    <property type="term" value="F:UDP-N-acetylglucosamine diphosphorylase activity"/>
    <property type="evidence" value="ECO:0007669"/>
    <property type="project" value="UniProtKB-UniRule"/>
</dbReference>
<feature type="binding site" evidence="17">
    <location>
        <begin position="101"/>
        <end position="103"/>
    </location>
    <ligand>
        <name>UDP-N-acetyl-alpha-D-glucosamine</name>
        <dbReference type="ChEBI" id="CHEBI:57705"/>
    </ligand>
</feature>
<dbReference type="GO" id="GO:0009245">
    <property type="term" value="P:lipid A biosynthetic process"/>
    <property type="evidence" value="ECO:0007669"/>
    <property type="project" value="UniProtKB-UniRule"/>
</dbReference>
<dbReference type="CDD" id="cd02540">
    <property type="entry name" value="GT2_GlmU_N_bac"/>
    <property type="match status" value="1"/>
</dbReference>
<keyword evidence="9 17" id="KW-0133">Cell shape</keyword>
<keyword evidence="13 17" id="KW-0961">Cell wall biogenesis/degradation</keyword>
<sequence>MADGPRAVILAAGEGTRMRSALPKVLHPLAGRALILHVIETANAVTGRPPIVVVGSNRADVVAAVGDRAEFVEQAEPRGTGDALRSVPEHLREAGEVLVMSGDVPLVRAETLGRLIDHHRRSRAAATLLTAMPANPRGLGRVYRDPETGRVVRTIEERDLPPGAMAPPEVGAGVYVFNGARLWPALGRIGNDNAQGEYYLPDVLPLLGGHVEAMLLTDPEEALGINDRCQLATAEAALRTRVLDRLMAGGVTVEDPATTYVDATVRVGRDSVIRPMSLLRGATVLGEGCEIGPLAQLYDVVAGDRVTIGASHVEASQLGDGVVIGSFNRVRPGSVLAAGVSLGTHAEVKNSRVGAGSRVNHFSCVLDSDVGERVNVGAGTVTCNFDGEAKHRTVIEDDVFVGTNATLVAPLTIHRDAYVAAGSLVNEDVPEGALAVGRGRQSNIEGWAARRRRRAETSP</sequence>
<evidence type="ECO:0000256" key="2">
    <source>
        <dbReference type="ARBA" id="ARBA00007947"/>
    </source>
</evidence>
<dbReference type="HAMAP" id="MF_01631">
    <property type="entry name" value="GlmU"/>
    <property type="match status" value="1"/>
</dbReference>
<dbReference type="InterPro" id="IPR025877">
    <property type="entry name" value="MobA-like_NTP_Trfase"/>
</dbReference>
<evidence type="ECO:0000256" key="10">
    <source>
        <dbReference type="ARBA" id="ARBA00022984"/>
    </source>
</evidence>
<feature type="binding site" evidence="17">
    <location>
        <position position="140"/>
    </location>
    <ligand>
        <name>UDP-N-acetyl-alpha-D-glucosamine</name>
        <dbReference type="ChEBI" id="CHEBI:57705"/>
    </ligand>
</feature>
<dbReference type="InterPro" id="IPR050065">
    <property type="entry name" value="GlmU-like"/>
</dbReference>
<organism evidence="19 20">
    <name type="scientific">Candidatus Aeolococcus gillhamiae</name>
    <dbReference type="NCBI Taxonomy" id="3127015"/>
    <lineage>
        <taxon>Bacteria</taxon>
        <taxon>Bacillati</taxon>
        <taxon>Candidatus Dormiibacterota</taxon>
        <taxon>Candidatus Dormibacteria</taxon>
        <taxon>Candidatus Aeolococcales</taxon>
        <taxon>Candidatus Aeolococcaceae</taxon>
        <taxon>Candidatus Aeolococcus</taxon>
    </lineage>
</organism>
<evidence type="ECO:0000259" key="18">
    <source>
        <dbReference type="Pfam" id="PF12804"/>
    </source>
</evidence>
<keyword evidence="8 17" id="KW-0460">Magnesium</keyword>
<evidence type="ECO:0000256" key="11">
    <source>
        <dbReference type="ARBA" id="ARBA00023268"/>
    </source>
</evidence>
<dbReference type="GO" id="GO:0000902">
    <property type="term" value="P:cell morphogenesis"/>
    <property type="evidence" value="ECO:0007669"/>
    <property type="project" value="UniProtKB-UniRule"/>
</dbReference>
<keyword evidence="10 17" id="KW-0573">Peptidoglycan synthesis</keyword>
<dbReference type="InterPro" id="IPR029044">
    <property type="entry name" value="Nucleotide-diphossugar_trans"/>
</dbReference>
<dbReference type="GO" id="GO:0071555">
    <property type="term" value="P:cell wall organization"/>
    <property type="evidence" value="ECO:0007669"/>
    <property type="project" value="UniProtKB-KW"/>
</dbReference>
<keyword evidence="4 17" id="KW-0808">Transferase</keyword>
<evidence type="ECO:0000256" key="17">
    <source>
        <dbReference type="HAMAP-Rule" id="MF_01631"/>
    </source>
</evidence>
<dbReference type="AlphaFoldDB" id="A0A934N689"/>
<dbReference type="EC" id="2.7.7.23" evidence="17"/>
<comment type="pathway">
    <text evidence="17">Nucleotide-sugar biosynthesis; UDP-N-acetyl-alpha-D-glucosamine biosynthesis; N-acetyl-alpha-D-glucosamine 1-phosphate from alpha-D-glucosamine 6-phosphate (route II): step 2/2.</text>
</comment>
<accession>A0A934N689</accession>
<comment type="function">
    <text evidence="16 17">Catalyzes the last two sequential reactions in the de novo biosynthetic pathway for UDP-N-acetylglucosamine (UDP-GlcNAc). The C-terminal domain catalyzes the transfer of acetyl group from acetyl coenzyme A to glucosamine-1-phosphate (GlcN-1-P) to produce N-acetylglucosamine-1-phosphate (GlcNAc-1-P), which is converted into UDP-GlcNAc by the transfer of uridine 5-monophosphate (from uridine 5-triphosphate), a reaction catalyzed by the N-terminal domain.</text>
</comment>
<feature type="binding site" evidence="17">
    <location>
        <position position="24"/>
    </location>
    <ligand>
        <name>UDP-N-acetyl-alpha-D-glucosamine</name>
        <dbReference type="ChEBI" id="CHEBI:57705"/>
    </ligand>
</feature>
<feature type="binding site" evidence="17">
    <location>
        <position position="156"/>
    </location>
    <ligand>
        <name>UDP-N-acetyl-alpha-D-glucosamine</name>
        <dbReference type="ChEBI" id="CHEBI:57705"/>
    </ligand>
</feature>
<dbReference type="GO" id="GO:0008360">
    <property type="term" value="P:regulation of cell shape"/>
    <property type="evidence" value="ECO:0007669"/>
    <property type="project" value="UniProtKB-KW"/>
</dbReference>
<feature type="binding site" evidence="17">
    <location>
        <position position="74"/>
    </location>
    <ligand>
        <name>UDP-N-acetyl-alpha-D-glucosamine</name>
        <dbReference type="ChEBI" id="CHEBI:57705"/>
    </ligand>
</feature>
<dbReference type="GO" id="GO:0009252">
    <property type="term" value="P:peptidoglycan biosynthetic process"/>
    <property type="evidence" value="ECO:0007669"/>
    <property type="project" value="UniProtKB-UniRule"/>
</dbReference>
<feature type="binding site" evidence="17">
    <location>
        <position position="331"/>
    </location>
    <ligand>
        <name>UDP-N-acetyl-alpha-D-glucosamine</name>
        <dbReference type="ChEBI" id="CHEBI:57705"/>
    </ligand>
</feature>
<comment type="catalytic activity">
    <reaction evidence="15 17">
        <text>N-acetyl-alpha-D-glucosamine 1-phosphate + UTP + H(+) = UDP-N-acetyl-alpha-D-glucosamine + diphosphate</text>
        <dbReference type="Rhea" id="RHEA:13509"/>
        <dbReference type="ChEBI" id="CHEBI:15378"/>
        <dbReference type="ChEBI" id="CHEBI:33019"/>
        <dbReference type="ChEBI" id="CHEBI:46398"/>
        <dbReference type="ChEBI" id="CHEBI:57705"/>
        <dbReference type="ChEBI" id="CHEBI:57776"/>
        <dbReference type="EC" id="2.7.7.23"/>
    </reaction>
</comment>
<feature type="binding site" evidence="17">
    <location>
        <position position="438"/>
    </location>
    <ligand>
        <name>acetyl-CoA</name>
        <dbReference type="ChEBI" id="CHEBI:57288"/>
    </ligand>
</feature>
<evidence type="ECO:0000256" key="3">
    <source>
        <dbReference type="ARBA" id="ARBA00022490"/>
    </source>
</evidence>
<feature type="binding site" evidence="17">
    <location>
        <position position="103"/>
    </location>
    <ligand>
        <name>Mg(2+)</name>
        <dbReference type="ChEBI" id="CHEBI:18420"/>
    </ligand>
</feature>
<feature type="binding site" evidence="17">
    <location>
        <position position="226"/>
    </location>
    <ligand>
        <name>Mg(2+)</name>
        <dbReference type="ChEBI" id="CHEBI:18420"/>
    </ligand>
</feature>
<dbReference type="InterPro" id="IPR005882">
    <property type="entry name" value="Bifunctional_GlmU"/>
</dbReference>
<dbReference type="Pfam" id="PF12804">
    <property type="entry name" value="NTP_transf_3"/>
    <property type="match status" value="1"/>
</dbReference>
<dbReference type="GO" id="GO:0005737">
    <property type="term" value="C:cytoplasm"/>
    <property type="evidence" value="ECO:0007669"/>
    <property type="project" value="UniProtKB-SubCell"/>
</dbReference>
<dbReference type="PANTHER" id="PTHR43584">
    <property type="entry name" value="NUCLEOTIDYL TRANSFERASE"/>
    <property type="match status" value="1"/>
</dbReference>